<proteinExistence type="predicted"/>
<dbReference type="WBParaSite" id="JU765_v2.g13282.t1">
    <property type="protein sequence ID" value="JU765_v2.g13282.t1"/>
    <property type="gene ID" value="JU765_v2.g13282"/>
</dbReference>
<evidence type="ECO:0000313" key="1">
    <source>
        <dbReference type="Proteomes" id="UP000887576"/>
    </source>
</evidence>
<accession>A0AC34Q5S5</accession>
<name>A0AC34Q5S5_9BILA</name>
<organism evidence="1 2">
    <name type="scientific">Panagrolaimus sp. JU765</name>
    <dbReference type="NCBI Taxonomy" id="591449"/>
    <lineage>
        <taxon>Eukaryota</taxon>
        <taxon>Metazoa</taxon>
        <taxon>Ecdysozoa</taxon>
        <taxon>Nematoda</taxon>
        <taxon>Chromadorea</taxon>
        <taxon>Rhabditida</taxon>
        <taxon>Tylenchina</taxon>
        <taxon>Panagrolaimomorpha</taxon>
        <taxon>Panagrolaimoidea</taxon>
        <taxon>Panagrolaimidae</taxon>
        <taxon>Panagrolaimus</taxon>
    </lineage>
</organism>
<protein>
    <submittedName>
        <fullName evidence="2">Uncharacterized protein</fullName>
    </submittedName>
</protein>
<reference evidence="2" key="1">
    <citation type="submission" date="2022-11" db="UniProtKB">
        <authorList>
            <consortium name="WormBaseParasite"/>
        </authorList>
    </citation>
    <scope>IDENTIFICATION</scope>
</reference>
<dbReference type="Proteomes" id="UP000887576">
    <property type="component" value="Unplaced"/>
</dbReference>
<evidence type="ECO:0000313" key="2">
    <source>
        <dbReference type="WBParaSite" id="JU765_v2.g13282.t1"/>
    </source>
</evidence>
<sequence length="403" mass="47429">MNESAPNSVRLPDIIDPSESLLRLNQLRQNLYLLLRTIENDRSSEETLEQSKVVANSLSSFKKETALLPVVSGTREHQNKRIAQLRRAIALKNIFYKRLLKRRPSRRTRKQRRLKKLKTKRKKPATRWVKLATLKARKKRQMDIFQGGLSKAPKIEEDDDNDNPKKKKIYLENDTKIPRVWRLKKKKTKKRKSKKIKNKNMKVETETKPKKSVAKSSTKPKKRKDKKSPKKKKKTLRRPMAFDAPAKFLENKGYENKYKNLFKLRQLLIRKGEENLIREVKEIDKKRRKMEEGSEKSKNEVNWPTTKWNYFRPNLMLEKPATIPNEDEPAVDCFARVKKVTLSNAHVDSLREEKLIEPEMDAPNTVIKTRNFDVSELRISRQPLTFPNIDPDLAGVFNEMDLI</sequence>